<keyword evidence="1" id="KW-0472">Membrane</keyword>
<protein>
    <submittedName>
        <fullName evidence="3">M56 family metallopeptidase</fullName>
    </submittedName>
</protein>
<proteinExistence type="predicted"/>
<dbReference type="InterPro" id="IPR008756">
    <property type="entry name" value="Peptidase_M56"/>
</dbReference>
<feature type="transmembrane region" description="Helical" evidence="1">
    <location>
        <begin position="39"/>
        <end position="59"/>
    </location>
</feature>
<dbReference type="InterPro" id="IPR052173">
    <property type="entry name" value="Beta-lactam_resp_regulator"/>
</dbReference>
<dbReference type="SUPFAM" id="SSF69318">
    <property type="entry name" value="Integrin alpha N-terminal domain"/>
    <property type="match status" value="1"/>
</dbReference>
<dbReference type="Proteomes" id="UP001303902">
    <property type="component" value="Chromosome"/>
</dbReference>
<keyword evidence="1" id="KW-0812">Transmembrane</keyword>
<feature type="domain" description="Peptidase M56" evidence="2">
    <location>
        <begin position="10"/>
        <end position="306"/>
    </location>
</feature>
<name>A0ABZ0L4X9_9BACL</name>
<dbReference type="Pfam" id="PF05569">
    <property type="entry name" value="Peptidase_M56"/>
    <property type="match status" value="1"/>
</dbReference>
<dbReference type="RefSeq" id="WP_317967112.1">
    <property type="nucleotide sequence ID" value="NZ_CP129118.1"/>
</dbReference>
<keyword evidence="4" id="KW-1185">Reference proteome</keyword>
<evidence type="ECO:0000313" key="3">
    <source>
        <dbReference type="EMBL" id="WOV87215.1"/>
    </source>
</evidence>
<feature type="transmembrane region" description="Helical" evidence="1">
    <location>
        <begin position="316"/>
        <end position="335"/>
    </location>
</feature>
<sequence>MMMQKIFLNTLEISIMMSILILVVCMCSPLLEKKYSARLQYFVWLAIMIRLMLPIPFTIPDAPIQIDAGQVWQEPTTWQAPFLSNIALPEDVHSQAETITNGDQNRLWSTASLLKFGTSIWMIGILLFSLYHLLGYFYFVRNNKRWSLEATPEQKILFGKVKADLGIKRAVALRRSTIVKSPMLYGIIQPTVVIPHFDYPETDLYLILKHELTHFKRHDIEVKFVLFLVRALYWFNPFVHLLSKKFNATIEMICDEHVISGKDQVYKKRYMETILHSVEHQTYKSSVFTSNYNGGIKVVKKRFKNISSSSSKKKGLVALGAFVVIFAASSSLIVFGSDGNDTNKTVEEPTTTIGDENALAPAKDTTQKKTDSTDPIIGVYGESKRNATLEKTIIDYFEIPEEDLETTKYYYNYVDLDGDGKDEIFTVVMGPYSSGSGGSTALLLKQKDSGELQLNQALTLIQTPVIISDKMTNGYKEIIVMNSGGGAEGNYVALTATNGKYTSVNDGSVLEGLEGVTGKSIISNDIVKDMDEDKALYLKKAE</sequence>
<evidence type="ECO:0000313" key="4">
    <source>
        <dbReference type="Proteomes" id="UP001303902"/>
    </source>
</evidence>
<dbReference type="EMBL" id="CP129118">
    <property type="protein sequence ID" value="WOV87215.1"/>
    <property type="molecule type" value="Genomic_DNA"/>
</dbReference>
<dbReference type="PANTHER" id="PTHR34978">
    <property type="entry name" value="POSSIBLE SENSOR-TRANSDUCER PROTEIN BLAR"/>
    <property type="match status" value="1"/>
</dbReference>
<accession>A0ABZ0L4X9</accession>
<evidence type="ECO:0000256" key="1">
    <source>
        <dbReference type="SAM" id="Phobius"/>
    </source>
</evidence>
<feature type="transmembrane region" description="Helical" evidence="1">
    <location>
        <begin position="120"/>
        <end position="139"/>
    </location>
</feature>
<dbReference type="PANTHER" id="PTHR34978:SF3">
    <property type="entry name" value="SLR0241 PROTEIN"/>
    <property type="match status" value="1"/>
</dbReference>
<gene>
    <name evidence="3" type="ORF">QWT69_15365</name>
</gene>
<feature type="transmembrane region" description="Helical" evidence="1">
    <location>
        <begin position="6"/>
        <end position="27"/>
    </location>
</feature>
<evidence type="ECO:0000259" key="2">
    <source>
        <dbReference type="Pfam" id="PF05569"/>
    </source>
</evidence>
<dbReference type="CDD" id="cd07341">
    <property type="entry name" value="M56_BlaR1_MecR1_like"/>
    <property type="match status" value="1"/>
</dbReference>
<reference evidence="3 4" key="1">
    <citation type="submission" date="2023-06" db="EMBL/GenBank/DDBJ databases">
        <title>Sporosarcina sp. nov., isolated from Korean tranditional fermented seafood 'Jeotgal'.</title>
        <authorList>
            <person name="Yang A.I."/>
            <person name="Shin N.-R."/>
        </authorList>
    </citation>
    <scope>NUCLEOTIDE SEQUENCE [LARGE SCALE GENOMIC DNA]</scope>
    <source>
        <strain evidence="3 4">T2O-4</strain>
    </source>
</reference>
<organism evidence="3 4">
    <name type="scientific">Sporosarcina oncorhynchi</name>
    <dbReference type="NCBI Taxonomy" id="3056444"/>
    <lineage>
        <taxon>Bacteria</taxon>
        <taxon>Bacillati</taxon>
        <taxon>Bacillota</taxon>
        <taxon>Bacilli</taxon>
        <taxon>Bacillales</taxon>
        <taxon>Caryophanaceae</taxon>
        <taxon>Sporosarcina</taxon>
    </lineage>
</organism>
<dbReference type="InterPro" id="IPR028994">
    <property type="entry name" value="Integrin_alpha_N"/>
</dbReference>
<keyword evidence="1" id="KW-1133">Transmembrane helix</keyword>